<dbReference type="InterPro" id="IPR005502">
    <property type="entry name" value="Ribosyl_crysJ1"/>
</dbReference>
<dbReference type="GO" id="GO:0016787">
    <property type="term" value="F:hydrolase activity"/>
    <property type="evidence" value="ECO:0007669"/>
    <property type="project" value="UniProtKB-KW"/>
</dbReference>
<proteinExistence type="predicted"/>
<dbReference type="AlphaFoldDB" id="A0A2A9CY38"/>
<dbReference type="Proteomes" id="UP000224915">
    <property type="component" value="Unassembled WGS sequence"/>
</dbReference>
<accession>A0A2A9CY38</accession>
<keyword evidence="4" id="KW-1185">Reference proteome</keyword>
<comment type="caution">
    <text evidence="3">The sequence shown here is derived from an EMBL/GenBank/DDBJ whole genome shotgun (WGS) entry which is preliminary data.</text>
</comment>
<evidence type="ECO:0000256" key="1">
    <source>
        <dbReference type="PIRSR" id="PIRSR605502-1"/>
    </source>
</evidence>
<keyword evidence="1" id="KW-0460">Magnesium</keyword>
<dbReference type="EMBL" id="PDJD01000001">
    <property type="protein sequence ID" value="PFG18530.1"/>
    <property type="molecule type" value="Genomic_DNA"/>
</dbReference>
<reference evidence="3 4" key="1">
    <citation type="submission" date="2017-10" db="EMBL/GenBank/DDBJ databases">
        <title>Sequencing the genomes of 1000 actinobacteria strains.</title>
        <authorList>
            <person name="Klenk H.-P."/>
        </authorList>
    </citation>
    <scope>NUCLEOTIDE SEQUENCE [LARGE SCALE GENOMIC DNA]</scope>
    <source>
        <strain evidence="3 4">DSM 21801</strain>
    </source>
</reference>
<keyword evidence="1" id="KW-0479">Metal-binding</keyword>
<name>A0A2A9CY38_9MICO</name>
<dbReference type="PANTHER" id="PTHR16222:SF12">
    <property type="entry name" value="ADP-RIBOSYLGLYCOHYDROLASE-RELATED"/>
    <property type="match status" value="1"/>
</dbReference>
<feature type="region of interest" description="Disordered" evidence="2">
    <location>
        <begin position="83"/>
        <end position="108"/>
    </location>
</feature>
<feature type="binding site" evidence="1">
    <location>
        <position position="392"/>
    </location>
    <ligand>
        <name>Mg(2+)</name>
        <dbReference type="ChEBI" id="CHEBI:18420"/>
        <label>1</label>
    </ligand>
</feature>
<dbReference type="PANTHER" id="PTHR16222">
    <property type="entry name" value="ADP-RIBOSYLGLYCOHYDROLASE"/>
    <property type="match status" value="1"/>
</dbReference>
<evidence type="ECO:0000256" key="2">
    <source>
        <dbReference type="SAM" id="MobiDB-lite"/>
    </source>
</evidence>
<evidence type="ECO:0000313" key="3">
    <source>
        <dbReference type="EMBL" id="PFG18530.1"/>
    </source>
</evidence>
<evidence type="ECO:0000313" key="4">
    <source>
        <dbReference type="Proteomes" id="UP000224915"/>
    </source>
</evidence>
<dbReference type="InterPro" id="IPR036705">
    <property type="entry name" value="Ribosyl_crysJ1_sf"/>
</dbReference>
<dbReference type="RefSeq" id="WP_098467788.1">
    <property type="nucleotide sequence ID" value="NZ_PDJD01000001.1"/>
</dbReference>
<dbReference type="GO" id="GO:0046872">
    <property type="term" value="F:metal ion binding"/>
    <property type="evidence" value="ECO:0007669"/>
    <property type="project" value="UniProtKB-KW"/>
</dbReference>
<sequence>MPDVAGLRVKPGELMMMHDDDHEPVGLVAWTHRGRFWRLGGFWQPVPAASAMFYGLTLQVVHEDFVAFYDVLEKTGMLPSPAQTGEYAVPDGAGRGRPARPPRRPFGWAGPAEDRVRGLVLGLLVGEAIGSTEGGGAGGSTAGGGAQGRKATASTAGLGLSAAAFPLRIAAGGQLALATIDGLVRAEASMHQALPRDQVQKVATREVIRAYRRWALRRQEAPSRGVANSGWTGQVLALRERRGSSPSTVYAIRAGKPSTSTGCQALVRSLPFAAWNRPGPEALKASCAFSHAPAAGYAAQVACEVLRVALRSDTVERAVARAHELIGNLAILAQVREAAARQVRSTERLAEMAPDASSWSALQGGVYAALSYPGPDEVLRALRFAATAPDGDSVAAVAGALLGAVHGVAALPRRLQDHLPVGWVADTLARDLVRLNTAGGMSVIAEGSASAAARLRRAYPAVIAKAVPAPGTAPATPHPPRTA</sequence>
<dbReference type="OrthoDB" id="9798107at2"/>
<protein>
    <submittedName>
        <fullName evidence="3">ADP-ribosylglycohydrolase</fullName>
    </submittedName>
</protein>
<organism evidence="3 4">
    <name type="scientific">Serinibacter salmoneus</name>
    <dbReference type="NCBI Taxonomy" id="556530"/>
    <lineage>
        <taxon>Bacteria</taxon>
        <taxon>Bacillati</taxon>
        <taxon>Actinomycetota</taxon>
        <taxon>Actinomycetes</taxon>
        <taxon>Micrococcales</taxon>
        <taxon>Beutenbergiaceae</taxon>
        <taxon>Serinibacter</taxon>
    </lineage>
</organism>
<feature type="binding site" evidence="1">
    <location>
        <position position="390"/>
    </location>
    <ligand>
        <name>Mg(2+)</name>
        <dbReference type="ChEBI" id="CHEBI:18420"/>
        <label>1</label>
    </ligand>
</feature>
<keyword evidence="3" id="KW-0378">Hydrolase</keyword>
<feature type="binding site" evidence="1">
    <location>
        <position position="393"/>
    </location>
    <ligand>
        <name>Mg(2+)</name>
        <dbReference type="ChEBI" id="CHEBI:18420"/>
        <label>1</label>
    </ligand>
</feature>
<gene>
    <name evidence="3" type="ORF">ATL40_0068</name>
</gene>
<dbReference type="Pfam" id="PF03747">
    <property type="entry name" value="ADP_ribosyl_GH"/>
    <property type="match status" value="1"/>
</dbReference>
<dbReference type="SUPFAM" id="SSF101478">
    <property type="entry name" value="ADP-ribosylglycohydrolase"/>
    <property type="match status" value="1"/>
</dbReference>
<dbReference type="InterPro" id="IPR050792">
    <property type="entry name" value="ADP-ribosylglycohydrolase"/>
</dbReference>
<dbReference type="Gene3D" id="1.10.4080.10">
    <property type="entry name" value="ADP-ribosylation/Crystallin J1"/>
    <property type="match status" value="1"/>
</dbReference>
<comment type="cofactor">
    <cofactor evidence="1">
        <name>Mg(2+)</name>
        <dbReference type="ChEBI" id="CHEBI:18420"/>
    </cofactor>
    <text evidence="1">Binds 2 magnesium ions per subunit.</text>
</comment>